<dbReference type="SUPFAM" id="SSF53850">
    <property type="entry name" value="Periplasmic binding protein-like II"/>
    <property type="match status" value="1"/>
</dbReference>
<evidence type="ECO:0008006" key="4">
    <source>
        <dbReference type="Google" id="ProtNLM"/>
    </source>
</evidence>
<sequence length="363" mass="38673">MADARIASDGVDRCCALEMTAPSPRETIMSRFLSRPTPLKRLLSVALLAVGVLSGAAALAEDAYPQRPITLVVPHPPGGSVDGVARLYAEQLGKELGQSVVVENRAGASGMIGAAYVARAAPDGYTLYLNASIHAINPLLYKKTIKFDSVKDFTPISELAQGALIFSVNPKVPANNVQELVKVLKADPQKYSFATTGFGSAGHLAAASFLHDNGLEQIPIVLYRGGGPALSDMVGGQVQGLIDPMLSSLPMVRAGKLRAVALTGAERSPLLANVPTMKEQGQKNFEFYSWYGVWGPANLPQPILRKLESVSAKVMASPKVAEQLNGLGFEPSVKDSAAFAKFIDAEMKRYQVIIDQAKIQITE</sequence>
<evidence type="ECO:0000313" key="3">
    <source>
        <dbReference type="Proteomes" id="UP000494111"/>
    </source>
</evidence>
<evidence type="ECO:0000256" key="1">
    <source>
        <dbReference type="ARBA" id="ARBA00006987"/>
    </source>
</evidence>
<dbReference type="Proteomes" id="UP000494111">
    <property type="component" value="Unassembled WGS sequence"/>
</dbReference>
<dbReference type="EMBL" id="CADIJO010000002">
    <property type="protein sequence ID" value="CAB3665418.1"/>
    <property type="molecule type" value="Genomic_DNA"/>
</dbReference>
<dbReference type="PIRSF" id="PIRSF017082">
    <property type="entry name" value="YflP"/>
    <property type="match status" value="1"/>
</dbReference>
<reference evidence="2 3" key="1">
    <citation type="submission" date="2020-04" db="EMBL/GenBank/DDBJ databases">
        <authorList>
            <person name="De Canck E."/>
        </authorList>
    </citation>
    <scope>NUCLEOTIDE SEQUENCE [LARGE SCALE GENOMIC DNA]</scope>
    <source>
        <strain evidence="2 3">LMG 3458</strain>
    </source>
</reference>
<dbReference type="InterPro" id="IPR005064">
    <property type="entry name" value="BUG"/>
</dbReference>
<gene>
    <name evidence="2" type="ORF">LMG3458_00814</name>
</gene>
<dbReference type="CDD" id="cd13578">
    <property type="entry name" value="PBP2_Bug27"/>
    <property type="match status" value="1"/>
</dbReference>
<name>A0A6S6Z873_9BURK</name>
<dbReference type="Gene3D" id="3.40.190.150">
    <property type="entry name" value="Bordetella uptake gene, domain 1"/>
    <property type="match status" value="1"/>
</dbReference>
<protein>
    <recommendedName>
        <fullName evidence="4">Tripartite tricarboxylate transporter substrate binding protein</fullName>
    </recommendedName>
</protein>
<accession>A0A6S6Z873</accession>
<dbReference type="PANTHER" id="PTHR42928:SF5">
    <property type="entry name" value="BLR1237 PROTEIN"/>
    <property type="match status" value="1"/>
</dbReference>
<comment type="similarity">
    <text evidence="1">Belongs to the UPF0065 (bug) family.</text>
</comment>
<dbReference type="PANTHER" id="PTHR42928">
    <property type="entry name" value="TRICARBOXYLATE-BINDING PROTEIN"/>
    <property type="match status" value="1"/>
</dbReference>
<organism evidence="2 3">
    <name type="scientific">Achromobacter deleyi</name>
    <dbReference type="NCBI Taxonomy" id="1353891"/>
    <lineage>
        <taxon>Bacteria</taxon>
        <taxon>Pseudomonadati</taxon>
        <taxon>Pseudomonadota</taxon>
        <taxon>Betaproteobacteria</taxon>
        <taxon>Burkholderiales</taxon>
        <taxon>Alcaligenaceae</taxon>
        <taxon>Achromobacter</taxon>
    </lineage>
</organism>
<proteinExistence type="inferred from homology"/>
<dbReference type="Gene3D" id="3.40.190.10">
    <property type="entry name" value="Periplasmic binding protein-like II"/>
    <property type="match status" value="1"/>
</dbReference>
<dbReference type="InterPro" id="IPR042100">
    <property type="entry name" value="Bug_dom1"/>
</dbReference>
<dbReference type="AlphaFoldDB" id="A0A6S6Z873"/>
<evidence type="ECO:0000313" key="2">
    <source>
        <dbReference type="EMBL" id="CAB3665418.1"/>
    </source>
</evidence>
<dbReference type="Pfam" id="PF03401">
    <property type="entry name" value="TctC"/>
    <property type="match status" value="1"/>
</dbReference>